<evidence type="ECO:0000313" key="1">
    <source>
        <dbReference type="EMBL" id="WIA10909.1"/>
    </source>
</evidence>
<evidence type="ECO:0000313" key="2">
    <source>
        <dbReference type="Proteomes" id="UP001244341"/>
    </source>
</evidence>
<accession>A0ABY8TPV2</accession>
<gene>
    <name evidence="1" type="ORF">OEZ85_011074</name>
</gene>
<keyword evidence="2" id="KW-1185">Reference proteome</keyword>
<dbReference type="Proteomes" id="UP001244341">
    <property type="component" value="Chromosome 2b"/>
</dbReference>
<organism evidence="1 2">
    <name type="scientific">Tetradesmus obliquus</name>
    <name type="common">Green alga</name>
    <name type="synonym">Acutodesmus obliquus</name>
    <dbReference type="NCBI Taxonomy" id="3088"/>
    <lineage>
        <taxon>Eukaryota</taxon>
        <taxon>Viridiplantae</taxon>
        <taxon>Chlorophyta</taxon>
        <taxon>core chlorophytes</taxon>
        <taxon>Chlorophyceae</taxon>
        <taxon>CS clade</taxon>
        <taxon>Sphaeropleales</taxon>
        <taxon>Scenedesmaceae</taxon>
        <taxon>Tetradesmus</taxon>
    </lineage>
</organism>
<name>A0ABY8TPV2_TETOB</name>
<protein>
    <submittedName>
        <fullName evidence="1">Uncharacterized protein</fullName>
    </submittedName>
</protein>
<reference evidence="1 2" key="1">
    <citation type="submission" date="2023-05" db="EMBL/GenBank/DDBJ databases">
        <title>A 100% complete, gapless, phased diploid assembly of the Scenedesmus obliquus UTEX 3031 genome.</title>
        <authorList>
            <person name="Biondi T.C."/>
            <person name="Hanschen E.R."/>
            <person name="Kwon T."/>
            <person name="Eng W."/>
            <person name="Kruse C.P.S."/>
            <person name="Koehler S.I."/>
            <person name="Kunde Y."/>
            <person name="Gleasner C.D."/>
            <person name="You Mak K.T."/>
            <person name="Polle J."/>
            <person name="Hovde B.T."/>
            <person name="Starkenburg S.R."/>
        </authorList>
    </citation>
    <scope>NUCLEOTIDE SEQUENCE [LARGE SCALE GENOMIC DNA]</scope>
    <source>
        <strain evidence="1 2">DOE0152z</strain>
    </source>
</reference>
<proteinExistence type="predicted"/>
<sequence>MDALIQVRSSTTDAELFRVLDAMPHQRTRRSYVCKLTKLRQLIDSFPPQYAACSMSAVILGDVHTVSRWLQQADPSSHLQAVEAILVMLKHAYPLLTPALRARFQRAWRQGYAAARESFEQRTAVARQEASHSHEAKVAALKAAIGALPKGDQDRCLLITLLRLGGRLSDRLILRLGNMRVYDSTLREEAAAPDADVLEDFVFVGSGDDDDAPSYLAFRQQQQQQQGAITQRGGYPYNVPASFQKRLRAAIRVALEAGGQSSVSYQDLLAIARSKDAAVEEAVKGIARALGSS</sequence>
<dbReference type="EMBL" id="CP126209">
    <property type="protein sequence ID" value="WIA10909.1"/>
    <property type="molecule type" value="Genomic_DNA"/>
</dbReference>